<feature type="compositionally biased region" description="Low complexity" evidence="2">
    <location>
        <begin position="350"/>
        <end position="360"/>
    </location>
</feature>
<gene>
    <name evidence="6" type="ORF">MKK62_13915</name>
</gene>
<dbReference type="EMBL" id="CP092488">
    <property type="protein sequence ID" value="UMB67611.1"/>
    <property type="molecule type" value="Genomic_DNA"/>
</dbReference>
<dbReference type="InterPro" id="IPR000030">
    <property type="entry name" value="PPE_dom"/>
</dbReference>
<dbReference type="InterPro" id="IPR043641">
    <property type="entry name" value="PPE-PPW_C"/>
</dbReference>
<evidence type="ECO:0000259" key="4">
    <source>
        <dbReference type="Pfam" id="PF00823"/>
    </source>
</evidence>
<keyword evidence="3" id="KW-1133">Transmembrane helix</keyword>
<sequence>MTAPIWMALPPEVHSTLLSSGPGPGSLLSAAGAWSALSAEYADVADELTAMLAGVQAGAWQGPSAEQYVAAHAPYLAWLTQASADSAAAATHHETAAAAYTGALATMPTLPELATNHVVHGVLTATNFFGINTIPIALNEADYVRMWVQAATTMSTYQAAAGAALASVPPAVPAPRIVAAGGETTSATTQAAAAVADTSWQDQLAQIISDFTQQVTWPLGKLLYPNGWPIDAVSFATGLSSALQQIPGMTPALAGALGWGVFHSAVLFYPLVQAAPLLLAVAVPVTALAGFGGLAGLAGLAGISGAALPPVVTSPVTPAMPAPVNTAPSVSTIGGLGTSGGHAPSVASSPAPTTMTASGGPPAGGGPGFAPPYAVGGAALTSAVSARAKTHEPTSRGASKAPAPAEAVAAGVTDRSRARRRQRGRLRSHAHEFMNIGVEPDWIVSPEASDRGAGPLGFAGTVRKRGEPAAGLATLSDEGFGDGPTLPMLPNTWAGSEPS</sequence>
<feature type="domain" description="PPE" evidence="4">
    <location>
        <begin position="6"/>
        <end position="169"/>
    </location>
</feature>
<feature type="compositionally biased region" description="Basic residues" evidence="2">
    <location>
        <begin position="417"/>
        <end position="428"/>
    </location>
</feature>
<keyword evidence="7" id="KW-1185">Reference proteome</keyword>
<dbReference type="PANTHER" id="PTHR46766">
    <property type="entry name" value="GLUTAMINE-RICH PROTEIN 2"/>
    <property type="match status" value="1"/>
</dbReference>
<evidence type="ECO:0000313" key="7">
    <source>
        <dbReference type="Proteomes" id="UP001055336"/>
    </source>
</evidence>
<protein>
    <submittedName>
        <fullName evidence="6">PPE family protein</fullName>
    </submittedName>
</protein>
<feature type="region of interest" description="Disordered" evidence="2">
    <location>
        <begin position="384"/>
        <end position="428"/>
    </location>
</feature>
<name>A0ABY3VGM5_9MYCO</name>
<feature type="transmembrane region" description="Helical" evidence="3">
    <location>
        <begin position="277"/>
        <end position="300"/>
    </location>
</feature>
<accession>A0ABY3VGM5</accession>
<dbReference type="RefSeq" id="WP_240258073.1">
    <property type="nucleotide sequence ID" value="NZ_CP092488.2"/>
</dbReference>
<evidence type="ECO:0000256" key="1">
    <source>
        <dbReference type="ARBA" id="ARBA00010652"/>
    </source>
</evidence>
<dbReference type="Gene3D" id="1.20.1260.20">
    <property type="entry name" value="PPE superfamily"/>
    <property type="match status" value="1"/>
</dbReference>
<dbReference type="Pfam" id="PF18878">
    <property type="entry name" value="PPE-PPW"/>
    <property type="match status" value="1"/>
</dbReference>
<proteinExistence type="inferred from homology"/>
<dbReference type="InterPro" id="IPR038332">
    <property type="entry name" value="PPE_sf"/>
</dbReference>
<evidence type="ECO:0000313" key="6">
    <source>
        <dbReference type="EMBL" id="UMB67611.1"/>
    </source>
</evidence>
<feature type="domain" description="PPE-PPW subfamily C-terminal" evidence="5">
    <location>
        <begin position="447"/>
        <end position="493"/>
    </location>
</feature>
<dbReference type="Proteomes" id="UP001055336">
    <property type="component" value="Chromosome"/>
</dbReference>
<keyword evidence="3" id="KW-0812">Transmembrane</keyword>
<feature type="transmembrane region" description="Helical" evidence="3">
    <location>
        <begin position="252"/>
        <end position="271"/>
    </location>
</feature>
<dbReference type="SUPFAM" id="SSF140459">
    <property type="entry name" value="PE/PPE dimer-like"/>
    <property type="match status" value="1"/>
</dbReference>
<evidence type="ECO:0000256" key="3">
    <source>
        <dbReference type="SAM" id="Phobius"/>
    </source>
</evidence>
<keyword evidence="3" id="KW-0472">Membrane</keyword>
<comment type="similarity">
    <text evidence="1">Belongs to the mycobacterial PPE family.</text>
</comment>
<feature type="compositionally biased region" description="Low complexity" evidence="2">
    <location>
        <begin position="397"/>
        <end position="412"/>
    </location>
</feature>
<dbReference type="PANTHER" id="PTHR46766:SF1">
    <property type="entry name" value="GLUTAMINE-RICH PROTEIN 2"/>
    <property type="match status" value="1"/>
</dbReference>
<organism evidence="6 7">
    <name type="scientific">Mycobacterium paraterrae</name>
    <dbReference type="NCBI Taxonomy" id="577492"/>
    <lineage>
        <taxon>Bacteria</taxon>
        <taxon>Bacillati</taxon>
        <taxon>Actinomycetota</taxon>
        <taxon>Actinomycetes</taxon>
        <taxon>Mycobacteriales</taxon>
        <taxon>Mycobacteriaceae</taxon>
        <taxon>Mycobacterium</taxon>
    </lineage>
</organism>
<dbReference type="Pfam" id="PF00823">
    <property type="entry name" value="PPE"/>
    <property type="match status" value="1"/>
</dbReference>
<evidence type="ECO:0000256" key="2">
    <source>
        <dbReference type="SAM" id="MobiDB-lite"/>
    </source>
</evidence>
<reference evidence="6" key="1">
    <citation type="submission" date="2022-08" db="EMBL/GenBank/DDBJ databases">
        <title>Whole genome sequencing of non-tuberculosis mycobacteria type-strains.</title>
        <authorList>
            <person name="Igarashi Y."/>
            <person name="Osugi A."/>
            <person name="Mitarai S."/>
        </authorList>
    </citation>
    <scope>NUCLEOTIDE SEQUENCE</scope>
    <source>
        <strain evidence="6">DSM 45127</strain>
    </source>
</reference>
<feature type="region of interest" description="Disordered" evidence="2">
    <location>
        <begin position="334"/>
        <end position="369"/>
    </location>
</feature>
<feature type="region of interest" description="Disordered" evidence="2">
    <location>
        <begin position="473"/>
        <end position="499"/>
    </location>
</feature>
<evidence type="ECO:0000259" key="5">
    <source>
        <dbReference type="Pfam" id="PF18878"/>
    </source>
</evidence>